<comment type="caution">
    <text evidence="3">The sequence shown here is derived from an EMBL/GenBank/DDBJ whole genome shotgun (WGS) entry which is preliminary data.</text>
</comment>
<reference evidence="3 4" key="1">
    <citation type="journal article" date="2019" name="Commun. Biol.">
        <title>The bagworm genome reveals a unique fibroin gene that provides high tensile strength.</title>
        <authorList>
            <person name="Kono N."/>
            <person name="Nakamura H."/>
            <person name="Ohtoshi R."/>
            <person name="Tomita M."/>
            <person name="Numata K."/>
            <person name="Arakawa K."/>
        </authorList>
    </citation>
    <scope>NUCLEOTIDE SEQUENCE [LARGE SCALE GENOMIC DNA]</scope>
</reference>
<sequence>MTRPNRYQKLRQQGVDSEWLRVRIWYRSIKVGEMVLLKEDNVTPLKWRLERIIKLYRGPDNLTKVVDFAIAKGIVRRALNKLVILPTCDVESNGFQGGQDVKAVTRRRRTPTSIRNGTHPRQP</sequence>
<evidence type="ECO:0000259" key="2">
    <source>
        <dbReference type="Pfam" id="PF18701"/>
    </source>
</evidence>
<evidence type="ECO:0000313" key="4">
    <source>
        <dbReference type="Proteomes" id="UP000299102"/>
    </source>
</evidence>
<feature type="domain" description="DUF5641" evidence="2">
    <location>
        <begin position="27"/>
        <end position="85"/>
    </location>
</feature>
<dbReference type="Pfam" id="PF18701">
    <property type="entry name" value="DUF5641"/>
    <property type="match status" value="1"/>
</dbReference>
<proteinExistence type="predicted"/>
<feature type="region of interest" description="Disordered" evidence="1">
    <location>
        <begin position="99"/>
        <end position="123"/>
    </location>
</feature>
<dbReference type="Proteomes" id="UP000299102">
    <property type="component" value="Unassembled WGS sequence"/>
</dbReference>
<feature type="compositionally biased region" description="Polar residues" evidence="1">
    <location>
        <begin position="111"/>
        <end position="123"/>
    </location>
</feature>
<name>A0A4C1ZCS8_EUMVA</name>
<organism evidence="3 4">
    <name type="scientific">Eumeta variegata</name>
    <name type="common">Bagworm moth</name>
    <name type="synonym">Eumeta japonica</name>
    <dbReference type="NCBI Taxonomy" id="151549"/>
    <lineage>
        <taxon>Eukaryota</taxon>
        <taxon>Metazoa</taxon>
        <taxon>Ecdysozoa</taxon>
        <taxon>Arthropoda</taxon>
        <taxon>Hexapoda</taxon>
        <taxon>Insecta</taxon>
        <taxon>Pterygota</taxon>
        <taxon>Neoptera</taxon>
        <taxon>Endopterygota</taxon>
        <taxon>Lepidoptera</taxon>
        <taxon>Glossata</taxon>
        <taxon>Ditrysia</taxon>
        <taxon>Tineoidea</taxon>
        <taxon>Psychidae</taxon>
        <taxon>Oiketicinae</taxon>
        <taxon>Eumeta</taxon>
    </lineage>
</organism>
<protein>
    <recommendedName>
        <fullName evidence="2">DUF5641 domain-containing protein</fullName>
    </recommendedName>
</protein>
<keyword evidence="4" id="KW-1185">Reference proteome</keyword>
<evidence type="ECO:0000256" key="1">
    <source>
        <dbReference type="SAM" id="MobiDB-lite"/>
    </source>
</evidence>
<dbReference type="EMBL" id="BGZK01001708">
    <property type="protein sequence ID" value="GBP84953.1"/>
    <property type="molecule type" value="Genomic_DNA"/>
</dbReference>
<gene>
    <name evidence="3" type="ORF">EVAR_59193_1</name>
</gene>
<dbReference type="OrthoDB" id="8052806at2759"/>
<accession>A0A4C1ZCS8</accession>
<dbReference type="AlphaFoldDB" id="A0A4C1ZCS8"/>
<evidence type="ECO:0000313" key="3">
    <source>
        <dbReference type="EMBL" id="GBP84953.1"/>
    </source>
</evidence>
<dbReference type="InterPro" id="IPR040676">
    <property type="entry name" value="DUF5641"/>
</dbReference>